<sequence length="141" mass="14823">MNLRRLPRPWVRLASVVALGFALWLLLVPRIALYYVDDGVPYDVDVKYAWGRGTSDQMMLLPADLFSGDPTVGGLVTSVRLNCGFVFTSADNGSGFPGSAAACSAVETPRLIGGIGLGVLGIAGLVVVSRLPSTRDAGERG</sequence>
<dbReference type="EMBL" id="VSRL01000128">
    <property type="protein sequence ID" value="NKE60576.1"/>
    <property type="molecule type" value="Genomic_DNA"/>
</dbReference>
<organism evidence="2 3">
    <name type="scientific">Lentzea indica</name>
    <dbReference type="NCBI Taxonomy" id="2604800"/>
    <lineage>
        <taxon>Bacteria</taxon>
        <taxon>Bacillati</taxon>
        <taxon>Actinomycetota</taxon>
        <taxon>Actinomycetes</taxon>
        <taxon>Pseudonocardiales</taxon>
        <taxon>Pseudonocardiaceae</taxon>
        <taxon>Lentzea</taxon>
    </lineage>
</organism>
<evidence type="ECO:0000313" key="2">
    <source>
        <dbReference type="EMBL" id="NKE60576.1"/>
    </source>
</evidence>
<evidence type="ECO:0000256" key="1">
    <source>
        <dbReference type="SAM" id="Phobius"/>
    </source>
</evidence>
<keyword evidence="1" id="KW-0812">Transmembrane</keyword>
<protein>
    <submittedName>
        <fullName evidence="2">Uncharacterized protein</fullName>
    </submittedName>
</protein>
<comment type="caution">
    <text evidence="2">The sequence shown here is derived from an EMBL/GenBank/DDBJ whole genome shotgun (WGS) entry which is preliminary data.</text>
</comment>
<keyword evidence="1" id="KW-1133">Transmembrane helix</keyword>
<reference evidence="2 3" key="1">
    <citation type="submission" date="2019-08" db="EMBL/GenBank/DDBJ databases">
        <title>Lentzea from Indian Himalayas.</title>
        <authorList>
            <person name="Mandal S."/>
            <person name="Mallick Gupta A."/>
            <person name="Maiti P.K."/>
            <person name="Sarkar J."/>
            <person name="Mandal S."/>
        </authorList>
    </citation>
    <scope>NUCLEOTIDE SEQUENCE [LARGE SCALE GENOMIC DNA]</scope>
    <source>
        <strain evidence="2 3">PSKA42</strain>
    </source>
</reference>
<feature type="transmembrane region" description="Helical" evidence="1">
    <location>
        <begin position="12"/>
        <end position="36"/>
    </location>
</feature>
<accession>A0ABX1FNI9</accession>
<evidence type="ECO:0000313" key="3">
    <source>
        <dbReference type="Proteomes" id="UP001515943"/>
    </source>
</evidence>
<dbReference type="RefSeq" id="WP_167977240.1">
    <property type="nucleotide sequence ID" value="NZ_VSRL01000128.1"/>
</dbReference>
<feature type="transmembrane region" description="Helical" evidence="1">
    <location>
        <begin position="111"/>
        <end position="131"/>
    </location>
</feature>
<gene>
    <name evidence="2" type="ORF">FXN61_28830</name>
</gene>
<keyword evidence="3" id="KW-1185">Reference proteome</keyword>
<name>A0ABX1FNI9_9PSEU</name>
<proteinExistence type="predicted"/>
<keyword evidence="1" id="KW-0472">Membrane</keyword>
<dbReference type="Proteomes" id="UP001515943">
    <property type="component" value="Unassembled WGS sequence"/>
</dbReference>